<accession>A0A9Q3J3L2</accession>
<keyword evidence="2" id="KW-1185">Reference proteome</keyword>
<gene>
    <name evidence="1" type="ORF">O181_094636</name>
</gene>
<dbReference type="EMBL" id="AVOT02061755">
    <property type="protein sequence ID" value="MBW0554921.1"/>
    <property type="molecule type" value="Genomic_DNA"/>
</dbReference>
<evidence type="ECO:0000313" key="1">
    <source>
        <dbReference type="EMBL" id="MBW0554921.1"/>
    </source>
</evidence>
<evidence type="ECO:0000313" key="2">
    <source>
        <dbReference type="Proteomes" id="UP000765509"/>
    </source>
</evidence>
<protein>
    <submittedName>
        <fullName evidence="1">Uncharacterized protein</fullName>
    </submittedName>
</protein>
<comment type="caution">
    <text evidence="1">The sequence shown here is derived from an EMBL/GenBank/DDBJ whole genome shotgun (WGS) entry which is preliminary data.</text>
</comment>
<sequence>MNEELATLQAMMETLVDIMGADSTRAYTLVSYVQKVLPCQDPLGRGYAVKIFAQLCSKGGHQMLDNIRKQLVCMIEWLQGEQKERYYPAALIL</sequence>
<dbReference type="Proteomes" id="UP000765509">
    <property type="component" value="Unassembled WGS sequence"/>
</dbReference>
<name>A0A9Q3J3L2_9BASI</name>
<proteinExistence type="predicted"/>
<organism evidence="1 2">
    <name type="scientific">Austropuccinia psidii MF-1</name>
    <dbReference type="NCBI Taxonomy" id="1389203"/>
    <lineage>
        <taxon>Eukaryota</taxon>
        <taxon>Fungi</taxon>
        <taxon>Dikarya</taxon>
        <taxon>Basidiomycota</taxon>
        <taxon>Pucciniomycotina</taxon>
        <taxon>Pucciniomycetes</taxon>
        <taxon>Pucciniales</taxon>
        <taxon>Sphaerophragmiaceae</taxon>
        <taxon>Austropuccinia</taxon>
    </lineage>
</organism>
<reference evidence="1" key="1">
    <citation type="submission" date="2021-03" db="EMBL/GenBank/DDBJ databases">
        <title>Draft genome sequence of rust myrtle Austropuccinia psidii MF-1, a brazilian biotype.</title>
        <authorList>
            <person name="Quecine M.C."/>
            <person name="Pachon D.M.R."/>
            <person name="Bonatelli M.L."/>
            <person name="Correr F.H."/>
            <person name="Franceschini L.M."/>
            <person name="Leite T.F."/>
            <person name="Margarido G.R.A."/>
            <person name="Almeida C.A."/>
            <person name="Ferrarezi J.A."/>
            <person name="Labate C.A."/>
        </authorList>
    </citation>
    <scope>NUCLEOTIDE SEQUENCE</scope>
    <source>
        <strain evidence="1">MF-1</strain>
    </source>
</reference>
<dbReference type="AlphaFoldDB" id="A0A9Q3J3L2"/>